<dbReference type="GO" id="GO:0047244">
    <property type="term" value="F:N-acetylglucosaminyldiphosphoundecaprenol N-acetyl-beta-D-mannosaminyltransferase activity"/>
    <property type="evidence" value="ECO:0007669"/>
    <property type="project" value="UniProtKB-EC"/>
</dbReference>
<evidence type="ECO:0000313" key="3">
    <source>
        <dbReference type="EMBL" id="CAA0078831.1"/>
    </source>
</evidence>
<dbReference type="PANTHER" id="PTHR34136">
    <property type="match status" value="1"/>
</dbReference>
<proteinExistence type="predicted"/>
<evidence type="ECO:0000313" key="4">
    <source>
        <dbReference type="Proteomes" id="UP000441399"/>
    </source>
</evidence>
<evidence type="ECO:0000256" key="1">
    <source>
        <dbReference type="ARBA" id="ARBA00022676"/>
    </source>
</evidence>
<evidence type="ECO:0000256" key="2">
    <source>
        <dbReference type="ARBA" id="ARBA00022679"/>
    </source>
</evidence>
<keyword evidence="1 3" id="KW-0328">Glycosyltransferase</keyword>
<organism evidence="3 4">
    <name type="scientific">BD1-7 clade bacterium</name>
    <dbReference type="NCBI Taxonomy" id="2029982"/>
    <lineage>
        <taxon>Bacteria</taxon>
        <taxon>Pseudomonadati</taxon>
        <taxon>Pseudomonadota</taxon>
        <taxon>Gammaproteobacteria</taxon>
        <taxon>Cellvibrionales</taxon>
        <taxon>Spongiibacteraceae</taxon>
        <taxon>BD1-7 clade</taxon>
    </lineage>
</organism>
<dbReference type="NCBIfam" id="TIGR00696">
    <property type="entry name" value="wecG_tagA_cpsF"/>
    <property type="match status" value="1"/>
</dbReference>
<dbReference type="AlphaFoldDB" id="A0A5S9MPB5"/>
<keyword evidence="2 3" id="KW-0808">Transferase</keyword>
<dbReference type="EMBL" id="CACSIO010000001">
    <property type="protein sequence ID" value="CAA0078831.1"/>
    <property type="molecule type" value="Genomic_DNA"/>
</dbReference>
<dbReference type="CDD" id="cd06533">
    <property type="entry name" value="Glyco_transf_WecG_TagA"/>
    <property type="match status" value="1"/>
</dbReference>
<accession>A0A5S9MPB5</accession>
<dbReference type="EC" id="2.4.1.187" evidence="3"/>
<reference evidence="3 4" key="1">
    <citation type="submission" date="2019-11" db="EMBL/GenBank/DDBJ databases">
        <authorList>
            <person name="Holert J."/>
        </authorList>
    </citation>
    <scope>NUCLEOTIDE SEQUENCE [LARGE SCALE GENOMIC DNA]</scope>
    <source>
        <strain evidence="3">SB11_3</strain>
    </source>
</reference>
<keyword evidence="4" id="KW-1185">Reference proteome</keyword>
<protein>
    <submittedName>
        <fullName evidence="3">N-acetylglucosaminyldiphosphoundecaprenol N -acetyl-beta-D-mannosaminyltransferase</fullName>
        <ecNumber evidence="3">2.4.1.187</ecNumber>
    </submittedName>
</protein>
<dbReference type="InterPro" id="IPR004629">
    <property type="entry name" value="WecG_TagA_CpsF"/>
</dbReference>
<dbReference type="Proteomes" id="UP000441399">
    <property type="component" value="Unassembled WGS sequence"/>
</dbReference>
<gene>
    <name evidence="3" type="primary">tagA</name>
    <name evidence="3" type="ORF">OPDIPICF_00044</name>
</gene>
<dbReference type="Pfam" id="PF03808">
    <property type="entry name" value="Glyco_tran_WecG"/>
    <property type="match status" value="1"/>
</dbReference>
<dbReference type="PANTHER" id="PTHR34136:SF1">
    <property type="entry name" value="UDP-N-ACETYL-D-MANNOSAMINURONIC ACID TRANSFERASE"/>
    <property type="match status" value="1"/>
</dbReference>
<sequence>MTKLSVITMSVNVTSLPETLEHLDTWSRDKQGRYVCVSNVHMCIETWQDSTFQQQVNGADWVVPDGRPIFWAQKLLGATTAQQVRGMDLTMGICDHFEKKAVNIGFYGGSETTLNTLQSVLNQQFPNLTISYAKSPPFRQLTDEEHQADLKAINDANVDILFVGLGCPKQERWMADNKAALNCTMLGVGAAFDFIAGNKKHAPNWMQQAGLEWLFRLMEEPKRLWRRYLYTNPVFIVLLIKQLIFGK</sequence>
<name>A0A5S9MPB5_9GAMM</name>
<dbReference type="OrthoDB" id="9808602at2"/>